<dbReference type="PROSITE" id="PS51354">
    <property type="entry name" value="GLUTAREDOXIN_2"/>
    <property type="match status" value="1"/>
</dbReference>
<name>A0ABP1FW87_9CHLO</name>
<evidence type="ECO:0000256" key="1">
    <source>
        <dbReference type="ARBA" id="ARBA00023157"/>
    </source>
</evidence>
<dbReference type="InterPro" id="IPR014025">
    <property type="entry name" value="Glutaredoxin_subgr"/>
</dbReference>
<keyword evidence="5" id="KW-1185">Reference proteome</keyword>
<feature type="domain" description="Glutaredoxin" evidence="3">
    <location>
        <begin position="63"/>
        <end position="123"/>
    </location>
</feature>
<comment type="caution">
    <text evidence="4">The sequence shown here is derived from an EMBL/GenBank/DDBJ whole genome shotgun (WGS) entry which is preliminary data.</text>
</comment>
<evidence type="ECO:0000313" key="5">
    <source>
        <dbReference type="Proteomes" id="UP001497392"/>
    </source>
</evidence>
<dbReference type="CDD" id="cd03419">
    <property type="entry name" value="GRX_GRXh_1_2_like"/>
    <property type="match status" value="1"/>
</dbReference>
<reference evidence="4 5" key="1">
    <citation type="submission" date="2024-06" db="EMBL/GenBank/DDBJ databases">
        <authorList>
            <person name="Kraege A."/>
            <person name="Thomma B."/>
        </authorList>
    </citation>
    <scope>NUCLEOTIDE SEQUENCE [LARGE SCALE GENOMIC DNA]</scope>
</reference>
<accession>A0ABP1FW87</accession>
<dbReference type="InterPro" id="IPR036249">
    <property type="entry name" value="Thioredoxin-like_sf"/>
</dbReference>
<dbReference type="Pfam" id="PF00462">
    <property type="entry name" value="Glutaredoxin"/>
    <property type="match status" value="1"/>
</dbReference>
<dbReference type="EMBL" id="CAXHTA020000008">
    <property type="protein sequence ID" value="CAL5223296.1"/>
    <property type="molecule type" value="Genomic_DNA"/>
</dbReference>
<dbReference type="InterPro" id="IPR002109">
    <property type="entry name" value="Glutaredoxin"/>
</dbReference>
<evidence type="ECO:0000313" key="4">
    <source>
        <dbReference type="EMBL" id="CAL5223296.1"/>
    </source>
</evidence>
<keyword evidence="1" id="KW-1015">Disulfide bond</keyword>
<protein>
    <submittedName>
        <fullName evidence="4">G5787 protein</fullName>
    </submittedName>
</protein>
<gene>
    <name evidence="4" type="primary">g5787</name>
    <name evidence="4" type="ORF">VP750_LOCUS4955</name>
</gene>
<dbReference type="PANTHER" id="PTHR45694">
    <property type="entry name" value="GLUTAREDOXIN 2"/>
    <property type="match status" value="1"/>
</dbReference>
<proteinExistence type="predicted"/>
<dbReference type="Proteomes" id="UP001497392">
    <property type="component" value="Unassembled WGS sequence"/>
</dbReference>
<organism evidence="4 5">
    <name type="scientific">Coccomyxa viridis</name>
    <dbReference type="NCBI Taxonomy" id="1274662"/>
    <lineage>
        <taxon>Eukaryota</taxon>
        <taxon>Viridiplantae</taxon>
        <taxon>Chlorophyta</taxon>
        <taxon>core chlorophytes</taxon>
        <taxon>Trebouxiophyceae</taxon>
        <taxon>Trebouxiophyceae incertae sedis</taxon>
        <taxon>Coccomyxaceae</taxon>
        <taxon>Coccomyxa</taxon>
    </lineage>
</organism>
<dbReference type="PROSITE" id="PS00195">
    <property type="entry name" value="GLUTAREDOXIN_1"/>
    <property type="match status" value="1"/>
</dbReference>
<dbReference type="InterPro" id="IPR011767">
    <property type="entry name" value="GLR_AS"/>
</dbReference>
<dbReference type="PANTHER" id="PTHR45694:SF18">
    <property type="entry name" value="GLUTAREDOXIN-1-RELATED"/>
    <property type="match status" value="1"/>
</dbReference>
<dbReference type="SUPFAM" id="SSF52833">
    <property type="entry name" value="Thioredoxin-like"/>
    <property type="match status" value="1"/>
</dbReference>
<keyword evidence="2" id="KW-0676">Redox-active center</keyword>
<evidence type="ECO:0000259" key="3">
    <source>
        <dbReference type="Pfam" id="PF00462"/>
    </source>
</evidence>
<dbReference type="Gene3D" id="3.40.30.10">
    <property type="entry name" value="Glutaredoxin"/>
    <property type="match status" value="1"/>
</dbReference>
<evidence type="ECO:0000256" key="2">
    <source>
        <dbReference type="ARBA" id="ARBA00023284"/>
    </source>
</evidence>
<dbReference type="PRINTS" id="PR00160">
    <property type="entry name" value="GLUTAREDOXIN"/>
</dbReference>
<sequence>MAANDGSKKDSPLEGMINSLSVAVTNFQPLNDGKKWLAKVQAGGYAEGEMSAKLDQYIQNNPVVVFSWSRCPFCVKAKAALKSMNADFLAVELDQMPEGAALRAELAKRTNRTSMPNIWISQKPIGGCNDGPGLLTLDRKGELRPMLQSAGAL</sequence>